<dbReference type="Proteomes" id="UP000010552">
    <property type="component" value="Unassembled WGS sequence"/>
</dbReference>
<gene>
    <name evidence="12" type="ORF">PAL_GLEAN10013894</name>
</gene>
<dbReference type="InParanoid" id="L5KAS4"/>
<evidence type="ECO:0000313" key="13">
    <source>
        <dbReference type="Proteomes" id="UP000010552"/>
    </source>
</evidence>
<dbReference type="FunFam" id="2.40.20.10:FF:000010">
    <property type="entry name" value="Neurotrypsin"/>
    <property type="match status" value="1"/>
</dbReference>
<dbReference type="PROSITE" id="PS50287">
    <property type="entry name" value="SRCR_2"/>
    <property type="match status" value="2"/>
</dbReference>
<evidence type="ECO:0000256" key="9">
    <source>
        <dbReference type="PROSITE-ProRule" id="PRU00196"/>
    </source>
</evidence>
<reference evidence="13" key="1">
    <citation type="journal article" date="2013" name="Science">
        <title>Comparative analysis of bat genomes provides insight into the evolution of flight and immunity.</title>
        <authorList>
            <person name="Zhang G."/>
            <person name="Cowled C."/>
            <person name="Shi Z."/>
            <person name="Huang Z."/>
            <person name="Bishop-Lilly K.A."/>
            <person name="Fang X."/>
            <person name="Wynne J.W."/>
            <person name="Xiong Z."/>
            <person name="Baker M.L."/>
            <person name="Zhao W."/>
            <person name="Tachedjian M."/>
            <person name="Zhu Y."/>
            <person name="Zhou P."/>
            <person name="Jiang X."/>
            <person name="Ng J."/>
            <person name="Yang L."/>
            <person name="Wu L."/>
            <person name="Xiao J."/>
            <person name="Feng Y."/>
            <person name="Chen Y."/>
            <person name="Sun X."/>
            <person name="Zhang Y."/>
            <person name="Marsh G.A."/>
            <person name="Crameri G."/>
            <person name="Broder C.C."/>
            <person name="Frey K.G."/>
            <person name="Wang L.F."/>
            <person name="Wang J."/>
        </authorList>
    </citation>
    <scope>NUCLEOTIDE SEQUENCE [LARGE SCALE GENOMIC DNA]</scope>
</reference>
<dbReference type="Gene3D" id="3.10.250.10">
    <property type="entry name" value="SRCR-like domain"/>
    <property type="match status" value="2"/>
</dbReference>
<dbReference type="AlphaFoldDB" id="L5KAS4"/>
<keyword evidence="4" id="KW-0732">Signal</keyword>
<evidence type="ECO:0000256" key="4">
    <source>
        <dbReference type="ARBA" id="ARBA00022729"/>
    </source>
</evidence>
<evidence type="ECO:0000259" key="10">
    <source>
        <dbReference type="PROSITE" id="PS50070"/>
    </source>
</evidence>
<proteinExistence type="predicted"/>
<comment type="subcellular location">
    <subcellularLocation>
        <location evidence="1">Secreted</location>
    </subcellularLocation>
</comment>
<dbReference type="PROSITE" id="PS50070">
    <property type="entry name" value="KRINGLE_2"/>
    <property type="match status" value="1"/>
</dbReference>
<organism evidence="12 13">
    <name type="scientific">Pteropus alecto</name>
    <name type="common">Black flying fox</name>
    <dbReference type="NCBI Taxonomy" id="9402"/>
    <lineage>
        <taxon>Eukaryota</taxon>
        <taxon>Metazoa</taxon>
        <taxon>Chordata</taxon>
        <taxon>Craniata</taxon>
        <taxon>Vertebrata</taxon>
        <taxon>Euteleostomi</taxon>
        <taxon>Mammalia</taxon>
        <taxon>Eutheria</taxon>
        <taxon>Laurasiatheria</taxon>
        <taxon>Chiroptera</taxon>
        <taxon>Yinpterochiroptera</taxon>
        <taxon>Pteropodoidea</taxon>
        <taxon>Pteropodidae</taxon>
        <taxon>Pteropodinae</taxon>
        <taxon>Pteropus</taxon>
    </lineage>
</organism>
<protein>
    <submittedName>
        <fullName evidence="12">Neurotrypsin</fullName>
    </submittedName>
</protein>
<feature type="disulfide bond" evidence="9">
    <location>
        <begin position="181"/>
        <end position="245"/>
    </location>
</feature>
<dbReference type="PANTHER" id="PTHR48071">
    <property type="entry name" value="SRCR DOMAIN-CONTAINING PROTEIN"/>
    <property type="match status" value="1"/>
</dbReference>
<dbReference type="PROSITE" id="PS00420">
    <property type="entry name" value="SRCR_1"/>
    <property type="match status" value="2"/>
</dbReference>
<keyword evidence="6 9" id="KW-1015">Disulfide bond</keyword>
<dbReference type="InterPro" id="IPR001190">
    <property type="entry name" value="SRCR"/>
</dbReference>
<evidence type="ECO:0000256" key="6">
    <source>
        <dbReference type="ARBA" id="ARBA00023157"/>
    </source>
</evidence>
<name>L5KAS4_PTEAL</name>
<evidence type="ECO:0000256" key="1">
    <source>
        <dbReference type="ARBA" id="ARBA00004613"/>
    </source>
</evidence>
<dbReference type="SMART" id="SM00130">
    <property type="entry name" value="KR"/>
    <property type="match status" value="1"/>
</dbReference>
<keyword evidence="7" id="KW-0325">Glycoprotein</keyword>
<dbReference type="GO" id="GO:0016020">
    <property type="term" value="C:membrane"/>
    <property type="evidence" value="ECO:0007669"/>
    <property type="project" value="InterPro"/>
</dbReference>
<evidence type="ECO:0000256" key="7">
    <source>
        <dbReference type="ARBA" id="ARBA00023180"/>
    </source>
</evidence>
<dbReference type="PRINTS" id="PR00258">
    <property type="entry name" value="SPERACTRCPTR"/>
</dbReference>
<feature type="domain" description="Kringle" evidence="10">
    <location>
        <begin position="82"/>
        <end position="145"/>
    </location>
</feature>
<dbReference type="InterPro" id="IPR000001">
    <property type="entry name" value="Kringle"/>
</dbReference>
<feature type="disulfide bond" evidence="9">
    <location>
        <begin position="194"/>
        <end position="255"/>
    </location>
</feature>
<dbReference type="PROSITE" id="PS00021">
    <property type="entry name" value="KRINGLE_1"/>
    <property type="match status" value="1"/>
</dbReference>
<dbReference type="GO" id="GO:0005576">
    <property type="term" value="C:extracellular region"/>
    <property type="evidence" value="ECO:0007669"/>
    <property type="project" value="UniProtKB-SubCell"/>
</dbReference>
<dbReference type="InterPro" id="IPR018056">
    <property type="entry name" value="Kringle_CS"/>
</dbReference>
<feature type="disulfide bond" evidence="9">
    <location>
        <begin position="331"/>
        <end position="341"/>
    </location>
</feature>
<evidence type="ECO:0000256" key="2">
    <source>
        <dbReference type="ARBA" id="ARBA00022525"/>
    </source>
</evidence>
<dbReference type="SUPFAM" id="SSF57440">
    <property type="entry name" value="Kringle-like"/>
    <property type="match status" value="1"/>
</dbReference>
<feature type="domain" description="SRCR" evidence="11">
    <location>
        <begin position="156"/>
        <end position="256"/>
    </location>
</feature>
<sequence length="404" mass="44077">MLFSGLQLVLPSSPSISVVQLLDTRFDGEKMWALRSHRADIVLLQRERERKITSAEFLRSGQHGIFHTSAQHYADVTLSPWVNVTASGAPCLRWADVPPLLERSPPEGWAPLRGQRHNFCRSPAGAGRPWCFYRSARGRGDWGYCGCGPGPASPVLRLAGGSSVHEGRVELYHAGQWGTVCDDQWDDADAEVICRQLGLSGIAKAWSRAHFGEGSGPVMLDEVRCTGNELAIEQCPKSSWGEHNCGHKEDAGVSCTPLTDGALRLAGGKDSHEGRLEVYYRGQWGTVCDDGWTELNTYVVCRQLGFKHGRQAAAHHFKEPAGPVWLDDVSCSGKETSFLQCSRRQWGAHDCSHREDVALACYPGGEGHRPSLGEDRPALRVPEWVALGASVCPPAVGSLSHPAL</sequence>
<evidence type="ECO:0000313" key="12">
    <source>
        <dbReference type="EMBL" id="ELK07603.1"/>
    </source>
</evidence>
<dbReference type="eggNOG" id="KOG3627">
    <property type="taxonomic scope" value="Eukaryota"/>
</dbReference>
<evidence type="ECO:0000259" key="11">
    <source>
        <dbReference type="PROSITE" id="PS50287"/>
    </source>
</evidence>
<keyword evidence="3 8" id="KW-0420">Kringle</keyword>
<dbReference type="EMBL" id="KB030951">
    <property type="protein sequence ID" value="ELK07603.1"/>
    <property type="molecule type" value="Genomic_DNA"/>
</dbReference>
<dbReference type="SMART" id="SM00202">
    <property type="entry name" value="SR"/>
    <property type="match status" value="2"/>
</dbReference>
<dbReference type="FunFam" id="3.10.250.10:FF:000006">
    <property type="entry name" value="neurotrypsin isoform X2"/>
    <property type="match status" value="1"/>
</dbReference>
<feature type="disulfide bond" evidence="9">
    <location>
        <begin position="225"/>
        <end position="235"/>
    </location>
</feature>
<keyword evidence="5" id="KW-0677">Repeat</keyword>
<dbReference type="SUPFAM" id="SSF56487">
    <property type="entry name" value="SRCR-like"/>
    <property type="match status" value="2"/>
</dbReference>
<dbReference type="InterPro" id="IPR013806">
    <property type="entry name" value="Kringle-like"/>
</dbReference>
<keyword evidence="13" id="KW-1185">Reference proteome</keyword>
<dbReference type="Pfam" id="PF00530">
    <property type="entry name" value="SRCR"/>
    <property type="match status" value="2"/>
</dbReference>
<dbReference type="InterPro" id="IPR038178">
    <property type="entry name" value="Kringle_sf"/>
</dbReference>
<evidence type="ECO:0000256" key="3">
    <source>
        <dbReference type="ARBA" id="ARBA00022572"/>
    </source>
</evidence>
<feature type="domain" description="SRCR" evidence="11">
    <location>
        <begin position="263"/>
        <end position="362"/>
    </location>
</feature>
<dbReference type="Gene3D" id="2.40.20.10">
    <property type="entry name" value="Plasminogen Kringle 4"/>
    <property type="match status" value="1"/>
</dbReference>
<dbReference type="PANTHER" id="PTHR48071:SF27">
    <property type="entry name" value="SCAVENGER RECEPTOR CYSTEINE-RICH TYPE 1 PROTEIN M130-LIKE"/>
    <property type="match status" value="1"/>
</dbReference>
<dbReference type="InterPro" id="IPR036772">
    <property type="entry name" value="SRCR-like_dom_sf"/>
</dbReference>
<accession>L5KAS4</accession>
<evidence type="ECO:0000256" key="5">
    <source>
        <dbReference type="ARBA" id="ARBA00022737"/>
    </source>
</evidence>
<dbReference type="FunFam" id="3.10.250.10:FF:000005">
    <property type="entry name" value="Neurotrypsin isoform A"/>
    <property type="match status" value="1"/>
</dbReference>
<dbReference type="STRING" id="9402.L5KAS4"/>
<keyword evidence="2" id="KW-0964">Secreted</keyword>
<comment type="caution">
    <text evidence="9">Lacks conserved residue(s) required for the propagation of feature annotation.</text>
</comment>
<evidence type="ECO:0000256" key="8">
    <source>
        <dbReference type="PROSITE-ProRule" id="PRU00121"/>
    </source>
</evidence>